<feature type="domain" description="HIRAN" evidence="3">
    <location>
        <begin position="107"/>
        <end position="162"/>
    </location>
</feature>
<dbReference type="GO" id="GO:0003676">
    <property type="term" value="F:nucleic acid binding"/>
    <property type="evidence" value="ECO:0007669"/>
    <property type="project" value="InterPro"/>
</dbReference>
<dbReference type="AlphaFoldDB" id="A0A8S1ITE4"/>
<dbReference type="OrthoDB" id="513083at2759"/>
<reference evidence="4" key="1">
    <citation type="submission" date="2020-12" db="EMBL/GenBank/DDBJ databases">
        <authorList>
            <person name="Iha C."/>
        </authorList>
    </citation>
    <scope>NUCLEOTIDE SEQUENCE</scope>
</reference>
<gene>
    <name evidence="4" type="ORF">OSTQU699_LOCUS3497</name>
</gene>
<comment type="caution">
    <text evidence="4">The sequence shown here is derived from an EMBL/GenBank/DDBJ whole genome shotgun (WGS) entry which is preliminary data.</text>
</comment>
<dbReference type="Gene3D" id="3.30.70.2330">
    <property type="match status" value="1"/>
</dbReference>
<dbReference type="GO" id="GO:0008270">
    <property type="term" value="F:zinc ion binding"/>
    <property type="evidence" value="ECO:0007669"/>
    <property type="project" value="InterPro"/>
</dbReference>
<keyword evidence="5" id="KW-1185">Reference proteome</keyword>
<dbReference type="Pfam" id="PF08797">
    <property type="entry name" value="HIRAN"/>
    <property type="match status" value="1"/>
</dbReference>
<dbReference type="GO" id="GO:0016818">
    <property type="term" value="F:hydrolase activity, acting on acid anhydrides, in phosphorus-containing anhydrides"/>
    <property type="evidence" value="ECO:0007669"/>
    <property type="project" value="InterPro"/>
</dbReference>
<accession>A0A8S1ITE4</accession>
<evidence type="ECO:0000259" key="3">
    <source>
        <dbReference type="Pfam" id="PF08797"/>
    </source>
</evidence>
<dbReference type="EMBL" id="CAJHUC010000768">
    <property type="protein sequence ID" value="CAD7698136.1"/>
    <property type="molecule type" value="Genomic_DNA"/>
</dbReference>
<protein>
    <recommendedName>
        <fullName evidence="3">HIRAN domain-containing protein</fullName>
    </recommendedName>
</protein>
<proteinExistence type="predicted"/>
<dbReference type="InterPro" id="IPR014905">
    <property type="entry name" value="HIRAN"/>
</dbReference>
<evidence type="ECO:0000256" key="2">
    <source>
        <dbReference type="ARBA" id="ARBA00022801"/>
    </source>
</evidence>
<evidence type="ECO:0000313" key="4">
    <source>
        <dbReference type="EMBL" id="CAD7698136.1"/>
    </source>
</evidence>
<evidence type="ECO:0000256" key="1">
    <source>
        <dbReference type="ARBA" id="ARBA00022723"/>
    </source>
</evidence>
<sequence length="367" mass="41243">MTRFHRLQRCTSLQDSLCAAWRQHWRTHPVDGLRVPDSATLGAVAPQSMRPSRVHENVAAAHARRHTPQEIKPARQVVLEDPLLQKIIESRQRIISSPGNPMERIKVAGVSFEDRQEVLASCNFGDVVILSHEPWNPVDPSAVAVHLLDGRQLGYVPRDSTGVFMHKTTFGRISSVGRNEVNLYGAFIDVQPSLPYFTFCPVALHLGANEHILDCLGQDHCDRLRQAALEKAGKRCAITGISHEDCKLEVCDEWWCDDDKRVGYMDGLDVLAAPLAWLRRLPGIHAAGTQEWNKGMVVMANINGWSVSEAEQYTSQRRQNQLQMSLSAKGTQAEVASQWKLDFSWLREQGVEIPELLRQTAMVKIVH</sequence>
<organism evidence="4 5">
    <name type="scientific">Ostreobium quekettii</name>
    <dbReference type="NCBI Taxonomy" id="121088"/>
    <lineage>
        <taxon>Eukaryota</taxon>
        <taxon>Viridiplantae</taxon>
        <taxon>Chlorophyta</taxon>
        <taxon>core chlorophytes</taxon>
        <taxon>Ulvophyceae</taxon>
        <taxon>TCBD clade</taxon>
        <taxon>Bryopsidales</taxon>
        <taxon>Ostreobineae</taxon>
        <taxon>Ostreobiaceae</taxon>
        <taxon>Ostreobium</taxon>
    </lineage>
</organism>
<keyword evidence="2" id="KW-0378">Hydrolase</keyword>
<evidence type="ECO:0000313" key="5">
    <source>
        <dbReference type="Proteomes" id="UP000708148"/>
    </source>
</evidence>
<name>A0A8S1ITE4_9CHLO</name>
<dbReference type="Proteomes" id="UP000708148">
    <property type="component" value="Unassembled WGS sequence"/>
</dbReference>
<keyword evidence="1" id="KW-0479">Metal-binding</keyword>